<dbReference type="Gene3D" id="3.90.550.10">
    <property type="entry name" value="Spore Coat Polysaccharide Biosynthesis Protein SpsA, Chain A"/>
    <property type="match status" value="1"/>
</dbReference>
<dbReference type="SUPFAM" id="SSF53448">
    <property type="entry name" value="Nucleotide-diphospho-sugar transferases"/>
    <property type="match status" value="1"/>
</dbReference>
<accession>A0ABY5I4G7</accession>
<sequence>MKVQKTCNSDITGCLYYTFNKTLKKSLYKGPAMQTYDAKTLDYYRELMFTPTLKDNIQYPFCMCVWGKIFKKEIIVKNHIYFDRDLSLSEDLLFLNQLSYYINKMVIISDELYGYRLFEQSATRKFDPNYVNKIVNMLTILEKNKFDRRVFKESLLYI</sequence>
<evidence type="ECO:0000313" key="2">
    <source>
        <dbReference type="Proteomes" id="UP001060112"/>
    </source>
</evidence>
<dbReference type="Proteomes" id="UP001060112">
    <property type="component" value="Chromosome"/>
</dbReference>
<proteinExistence type="predicted"/>
<organism evidence="1 2">
    <name type="scientific">Allocoprobacillus halotolerans</name>
    <dbReference type="NCBI Taxonomy" id="2944914"/>
    <lineage>
        <taxon>Bacteria</taxon>
        <taxon>Bacillati</taxon>
        <taxon>Bacillota</taxon>
        <taxon>Erysipelotrichia</taxon>
        <taxon>Erysipelotrichales</taxon>
        <taxon>Erysipelotrichaceae</taxon>
        <taxon>Allocoprobacillus</taxon>
    </lineage>
</organism>
<protein>
    <submittedName>
        <fullName evidence="1">Uncharacterized protein</fullName>
    </submittedName>
</protein>
<dbReference type="EMBL" id="CP101620">
    <property type="protein sequence ID" value="UTY39950.1"/>
    <property type="molecule type" value="Genomic_DNA"/>
</dbReference>
<keyword evidence="2" id="KW-1185">Reference proteome</keyword>
<reference evidence="1" key="1">
    <citation type="submission" date="2022-07" db="EMBL/GenBank/DDBJ databases">
        <title>Faecal culturing of patients with breast cancer.</title>
        <authorList>
            <person name="Teng N.M.Y."/>
            <person name="Kiu R."/>
            <person name="Evans R."/>
            <person name="Baker D.J."/>
            <person name="Zenner C."/>
            <person name="Robinson S.D."/>
            <person name="Hall L.J."/>
        </authorList>
    </citation>
    <scope>NUCLEOTIDE SEQUENCE</scope>
    <source>
        <strain evidence="1">LH1062</strain>
    </source>
</reference>
<dbReference type="RefSeq" id="WP_290141388.1">
    <property type="nucleotide sequence ID" value="NZ_CP101620.1"/>
</dbReference>
<evidence type="ECO:0000313" key="1">
    <source>
        <dbReference type="EMBL" id="UTY39950.1"/>
    </source>
</evidence>
<dbReference type="InterPro" id="IPR029044">
    <property type="entry name" value="Nucleotide-diphossugar_trans"/>
</dbReference>
<name>A0ABY5I4G7_9FIRM</name>
<gene>
    <name evidence="1" type="ORF">NMU03_03860</name>
</gene>